<dbReference type="EMBL" id="CP063196">
    <property type="protein sequence ID" value="UOE18092.1"/>
    <property type="molecule type" value="Genomic_DNA"/>
</dbReference>
<sequence length="132" mass="14078">MQGRDPASPQRDPAAVQAEIEQVQQRLAASIDALADRANPKNAARRGLDRVRQAGGHLAEEARALLAGDPVRRGSSRLVPPDEGAVLVSGEDEVVTEYELRQPPSPVLLIGVGVGVAVAVGVLVALRRRRRR</sequence>
<dbReference type="KEGG" id="thao:NI17_014670"/>
<proteinExistence type="predicted"/>
<dbReference type="RefSeq" id="WP_068688484.1">
    <property type="nucleotide sequence ID" value="NZ_CP063196.1"/>
</dbReference>
<accession>A0A399FZI7</accession>
<keyword evidence="2" id="KW-1185">Reference proteome</keyword>
<dbReference type="InterPro" id="IPR022062">
    <property type="entry name" value="DUF3618"/>
</dbReference>
<name>A0A399FZI7_9ACTN</name>
<dbReference type="Proteomes" id="UP000265719">
    <property type="component" value="Chromosome"/>
</dbReference>
<evidence type="ECO:0000313" key="2">
    <source>
        <dbReference type="Proteomes" id="UP000265719"/>
    </source>
</evidence>
<evidence type="ECO:0000313" key="1">
    <source>
        <dbReference type="EMBL" id="UOE18092.1"/>
    </source>
</evidence>
<organism evidence="1 2">
    <name type="scientific">Thermobifida halotolerans</name>
    <dbReference type="NCBI Taxonomy" id="483545"/>
    <lineage>
        <taxon>Bacteria</taxon>
        <taxon>Bacillati</taxon>
        <taxon>Actinomycetota</taxon>
        <taxon>Actinomycetes</taxon>
        <taxon>Streptosporangiales</taxon>
        <taxon>Nocardiopsidaceae</taxon>
        <taxon>Thermobifida</taxon>
    </lineage>
</organism>
<dbReference type="AlphaFoldDB" id="A0A399FZI7"/>
<dbReference type="Pfam" id="PF12277">
    <property type="entry name" value="DUF3618"/>
    <property type="match status" value="1"/>
</dbReference>
<reference evidence="1" key="1">
    <citation type="submission" date="2020-10" db="EMBL/GenBank/DDBJ databases">
        <title>De novo genome project of the cellulose decomposer Thermobifida halotolerans type strain.</title>
        <authorList>
            <person name="Nagy I."/>
            <person name="Horvath B."/>
            <person name="Kukolya J."/>
            <person name="Nagy I."/>
            <person name="Orsini M."/>
        </authorList>
    </citation>
    <scope>NUCLEOTIDE SEQUENCE</scope>
    <source>
        <strain evidence="1">DSM 44931</strain>
    </source>
</reference>
<gene>
    <name evidence="1" type="ORF">NI17_014670</name>
</gene>
<dbReference type="OrthoDB" id="3430259at2"/>
<protein>
    <submittedName>
        <fullName evidence="1">DUF3618 domain-containing protein</fullName>
    </submittedName>
</protein>